<comment type="caution">
    <text evidence="2">The sequence shown here is derived from an EMBL/GenBank/DDBJ whole genome shotgun (WGS) entry which is preliminary data.</text>
</comment>
<protein>
    <recommendedName>
        <fullName evidence="4">Asp23/Gls24 family envelope stress response protein</fullName>
    </recommendedName>
</protein>
<proteinExistence type="inferred from homology"/>
<evidence type="ECO:0000313" key="2">
    <source>
        <dbReference type="EMBL" id="POM25125.1"/>
    </source>
</evidence>
<reference evidence="2 3" key="1">
    <citation type="journal article" date="2017" name="Chemistry">
        <title>Isolation, Biosynthesis and Chemical Modifications of Rubterolones A-F: Rare Tropolone Alkaloids from Actinomadura sp. 5-2.</title>
        <authorList>
            <person name="Guo H."/>
            <person name="Benndorf R."/>
            <person name="Leichnitz D."/>
            <person name="Klassen J.L."/>
            <person name="Vollmers J."/>
            <person name="Gorls H."/>
            <person name="Steinacker M."/>
            <person name="Weigel C."/>
            <person name="Dahse H.M."/>
            <person name="Kaster A.K."/>
            <person name="de Beer Z.W."/>
            <person name="Poulsen M."/>
            <person name="Beemelmanns C."/>
        </authorList>
    </citation>
    <scope>NUCLEOTIDE SEQUENCE [LARGE SCALE GENOMIC DNA]</scope>
    <source>
        <strain evidence="2 3">5-2</strain>
    </source>
</reference>
<sequence length="118" mass="12986">MTARGVTVIADRVLVRLAEHAARCAEATGEQDVRLLGVPRGRRAAKASVDVQGHVAEVRVEIAVVYPEPVRLIARDVRDRVRREIEDTTGHRVRQVDVVVSALDRTPPARRREPAGVA</sequence>
<keyword evidence="3" id="KW-1185">Reference proteome</keyword>
<dbReference type="EMBL" id="MTBP01000002">
    <property type="protein sequence ID" value="POM25125.1"/>
    <property type="molecule type" value="Genomic_DNA"/>
</dbReference>
<dbReference type="Pfam" id="PF03780">
    <property type="entry name" value="Asp23"/>
    <property type="match status" value="1"/>
</dbReference>
<gene>
    <name evidence="2" type="ORF">BTM25_37670</name>
</gene>
<accession>A0A2P4UJ78</accession>
<name>A0A2P4UJ78_9ACTN</name>
<comment type="similarity">
    <text evidence="1">Belongs to the asp23 family.</text>
</comment>
<dbReference type="Proteomes" id="UP000242367">
    <property type="component" value="Unassembled WGS sequence"/>
</dbReference>
<dbReference type="RefSeq" id="WP_103564168.1">
    <property type="nucleotide sequence ID" value="NZ_MTBP01000002.1"/>
</dbReference>
<organism evidence="2 3">
    <name type="scientific">Actinomadura rubteroloni</name>
    <dbReference type="NCBI Taxonomy" id="1926885"/>
    <lineage>
        <taxon>Bacteria</taxon>
        <taxon>Bacillati</taxon>
        <taxon>Actinomycetota</taxon>
        <taxon>Actinomycetes</taxon>
        <taxon>Streptosporangiales</taxon>
        <taxon>Thermomonosporaceae</taxon>
        <taxon>Actinomadura</taxon>
    </lineage>
</organism>
<evidence type="ECO:0000313" key="3">
    <source>
        <dbReference type="Proteomes" id="UP000242367"/>
    </source>
</evidence>
<dbReference type="AlphaFoldDB" id="A0A2P4UJ78"/>
<dbReference type="InterPro" id="IPR005531">
    <property type="entry name" value="Asp23"/>
</dbReference>
<evidence type="ECO:0008006" key="4">
    <source>
        <dbReference type="Google" id="ProtNLM"/>
    </source>
</evidence>
<evidence type="ECO:0000256" key="1">
    <source>
        <dbReference type="ARBA" id="ARBA00005721"/>
    </source>
</evidence>